<organism evidence="6 7">
    <name type="scientific">Portunus trituberculatus</name>
    <name type="common">Swimming crab</name>
    <name type="synonym">Neptunus trituberculatus</name>
    <dbReference type="NCBI Taxonomy" id="210409"/>
    <lineage>
        <taxon>Eukaryota</taxon>
        <taxon>Metazoa</taxon>
        <taxon>Ecdysozoa</taxon>
        <taxon>Arthropoda</taxon>
        <taxon>Crustacea</taxon>
        <taxon>Multicrustacea</taxon>
        <taxon>Malacostraca</taxon>
        <taxon>Eumalacostraca</taxon>
        <taxon>Eucarida</taxon>
        <taxon>Decapoda</taxon>
        <taxon>Pleocyemata</taxon>
        <taxon>Brachyura</taxon>
        <taxon>Eubrachyura</taxon>
        <taxon>Portunoidea</taxon>
        <taxon>Portunidae</taxon>
        <taxon>Portuninae</taxon>
        <taxon>Portunus</taxon>
    </lineage>
</organism>
<name>A0A5B7JT84_PORTR</name>
<accession>A0A5B7JT84</accession>
<sequence length="58" mass="7316">MRARERNAINYADELKRKYNHFPAVRRIARHRHLPQHIYNARKEHRIMKESRARKYVY</sequence>
<dbReference type="GO" id="GO:0000462">
    <property type="term" value="P:maturation of SSU-rRNA from tricistronic rRNA transcript (SSU-rRNA, 5.8S rRNA, LSU-rRNA)"/>
    <property type="evidence" value="ECO:0007669"/>
    <property type="project" value="TreeGrafter"/>
</dbReference>
<reference evidence="6 7" key="1">
    <citation type="submission" date="2019-05" db="EMBL/GenBank/DDBJ databases">
        <title>Another draft genome of Portunus trituberculatus and its Hox gene families provides insights of decapod evolution.</title>
        <authorList>
            <person name="Jeong J.-H."/>
            <person name="Song I."/>
            <person name="Kim S."/>
            <person name="Choi T."/>
            <person name="Kim D."/>
            <person name="Ryu S."/>
            <person name="Kim W."/>
        </authorList>
    </citation>
    <scope>NUCLEOTIDE SEQUENCE [LARGE SCALE GENOMIC DNA]</scope>
    <source>
        <tissue evidence="6">Muscle</tissue>
    </source>
</reference>
<dbReference type="PANTHER" id="PTHR22851:SF0">
    <property type="entry name" value="DDB1- AND CUL4-ASSOCIATED FACTOR 13"/>
    <property type="match status" value="1"/>
</dbReference>
<comment type="subcellular location">
    <subcellularLocation>
        <location evidence="1">Nucleus</location>
        <location evidence="1">Nucleolus</location>
    </subcellularLocation>
</comment>
<dbReference type="AlphaFoldDB" id="A0A5B7JT84"/>
<evidence type="ECO:0000259" key="5">
    <source>
        <dbReference type="Pfam" id="PF04158"/>
    </source>
</evidence>
<dbReference type="PANTHER" id="PTHR22851">
    <property type="entry name" value="U3 SMALL NUCLEOLAR RNA U3 SNORNA ASSOCIATED PROTEIN"/>
    <property type="match status" value="1"/>
</dbReference>
<dbReference type="Proteomes" id="UP000324222">
    <property type="component" value="Unassembled WGS sequence"/>
</dbReference>
<dbReference type="Pfam" id="PF04158">
    <property type="entry name" value="Sof1"/>
    <property type="match status" value="1"/>
</dbReference>
<evidence type="ECO:0000256" key="1">
    <source>
        <dbReference type="ARBA" id="ARBA00004604"/>
    </source>
</evidence>
<dbReference type="EMBL" id="VSRR010126109">
    <property type="protein sequence ID" value="MPD01192.1"/>
    <property type="molecule type" value="Genomic_DNA"/>
</dbReference>
<evidence type="ECO:0000256" key="3">
    <source>
        <dbReference type="ARBA" id="ARBA00022737"/>
    </source>
</evidence>
<evidence type="ECO:0000256" key="4">
    <source>
        <dbReference type="ARBA" id="ARBA00023242"/>
    </source>
</evidence>
<keyword evidence="4" id="KW-0539">Nucleus</keyword>
<gene>
    <name evidence="6" type="primary">DCAF13_0</name>
    <name evidence="6" type="ORF">E2C01_096710</name>
</gene>
<keyword evidence="7" id="KW-1185">Reference proteome</keyword>
<evidence type="ECO:0000256" key="2">
    <source>
        <dbReference type="ARBA" id="ARBA00022574"/>
    </source>
</evidence>
<keyword evidence="3" id="KW-0677">Repeat</keyword>
<dbReference type="InterPro" id="IPR007287">
    <property type="entry name" value="Sof1"/>
</dbReference>
<evidence type="ECO:0000313" key="6">
    <source>
        <dbReference type="EMBL" id="MPD01192.1"/>
    </source>
</evidence>
<keyword evidence="2" id="KW-0853">WD repeat</keyword>
<dbReference type="OrthoDB" id="10249065at2759"/>
<comment type="caution">
    <text evidence="6">The sequence shown here is derived from an EMBL/GenBank/DDBJ whole genome shotgun (WGS) entry which is preliminary data.</text>
</comment>
<evidence type="ECO:0000313" key="7">
    <source>
        <dbReference type="Proteomes" id="UP000324222"/>
    </source>
</evidence>
<feature type="domain" description="Sof1-like protein" evidence="5">
    <location>
        <begin position="2"/>
        <end position="55"/>
    </location>
</feature>
<protein>
    <submittedName>
        <fullName evidence="6">DDB1-and CUL4-associated factor 13</fullName>
    </submittedName>
</protein>
<proteinExistence type="predicted"/>
<dbReference type="InterPro" id="IPR051733">
    <property type="entry name" value="WD_repeat_DCAF13/WDSOF1"/>
</dbReference>
<dbReference type="GO" id="GO:0032040">
    <property type="term" value="C:small-subunit processome"/>
    <property type="evidence" value="ECO:0007669"/>
    <property type="project" value="TreeGrafter"/>
</dbReference>